<protein>
    <submittedName>
        <fullName evidence="1">Uncharacterized protein</fullName>
    </submittedName>
</protein>
<evidence type="ECO:0000313" key="2">
    <source>
        <dbReference type="Proteomes" id="UP000262969"/>
    </source>
</evidence>
<gene>
    <name evidence="1" type="ORF">DHW61_11395</name>
</gene>
<evidence type="ECO:0000313" key="1">
    <source>
        <dbReference type="EMBL" id="HCL02994.1"/>
    </source>
</evidence>
<comment type="caution">
    <text evidence="1">The sequence shown here is derived from an EMBL/GenBank/DDBJ whole genome shotgun (WGS) entry which is preliminary data.</text>
</comment>
<proteinExistence type="predicted"/>
<reference evidence="1 2" key="1">
    <citation type="journal article" date="2018" name="Nat. Biotechnol.">
        <title>A standardized bacterial taxonomy based on genome phylogeny substantially revises the tree of life.</title>
        <authorList>
            <person name="Parks D.H."/>
            <person name="Chuvochina M."/>
            <person name="Waite D.W."/>
            <person name="Rinke C."/>
            <person name="Skarshewski A."/>
            <person name="Chaumeil P.A."/>
            <person name="Hugenholtz P."/>
        </authorList>
    </citation>
    <scope>NUCLEOTIDE SEQUENCE [LARGE SCALE GENOMIC DNA]</scope>
    <source>
        <strain evidence="1">UBA11728</strain>
    </source>
</reference>
<dbReference type="Proteomes" id="UP000262969">
    <property type="component" value="Unassembled WGS sequence"/>
</dbReference>
<dbReference type="EMBL" id="DPVV01000377">
    <property type="protein sequence ID" value="HCL02994.1"/>
    <property type="molecule type" value="Genomic_DNA"/>
</dbReference>
<accession>A0A3D2X7W8</accession>
<organism evidence="1 2">
    <name type="scientific">Lachnoclostridium phytofermentans</name>
    <dbReference type="NCBI Taxonomy" id="66219"/>
    <lineage>
        <taxon>Bacteria</taxon>
        <taxon>Bacillati</taxon>
        <taxon>Bacillota</taxon>
        <taxon>Clostridia</taxon>
        <taxon>Lachnospirales</taxon>
        <taxon>Lachnospiraceae</taxon>
    </lineage>
</organism>
<dbReference type="AlphaFoldDB" id="A0A3D2X7W8"/>
<sequence length="60" mass="6906">MVILCYIVVIYSKENRWVKVALTKNTEVSVNNQDLPQNLCSPKLAELRQQDGGLYEKTNH</sequence>
<name>A0A3D2X7W8_9FIRM</name>